<feature type="compositionally biased region" description="Polar residues" evidence="2">
    <location>
        <begin position="643"/>
        <end position="661"/>
    </location>
</feature>
<feature type="domain" description="RRM" evidence="3">
    <location>
        <begin position="257"/>
        <end position="331"/>
    </location>
</feature>
<dbReference type="Gene3D" id="3.30.70.330">
    <property type="match status" value="2"/>
</dbReference>
<keyword evidence="1" id="KW-0694">RNA-binding</keyword>
<dbReference type="CDD" id="cd00590">
    <property type="entry name" value="RRM_SF"/>
    <property type="match status" value="2"/>
</dbReference>
<feature type="region of interest" description="Disordered" evidence="2">
    <location>
        <begin position="1"/>
        <end position="190"/>
    </location>
</feature>
<dbReference type="InterPro" id="IPR012677">
    <property type="entry name" value="Nucleotide-bd_a/b_plait_sf"/>
</dbReference>
<dbReference type="InterPro" id="IPR035979">
    <property type="entry name" value="RBD_domain_sf"/>
</dbReference>
<feature type="compositionally biased region" description="Acidic residues" evidence="2">
    <location>
        <begin position="147"/>
        <end position="162"/>
    </location>
</feature>
<name>A0AA84Z4B3_9TREM</name>
<accession>A0AA84Z4B3</accession>
<feature type="compositionally biased region" description="Polar residues" evidence="2">
    <location>
        <begin position="122"/>
        <end position="139"/>
    </location>
</feature>
<evidence type="ECO:0000313" key="5">
    <source>
        <dbReference type="WBParaSite" id="SMRG1_1130.1"/>
    </source>
</evidence>
<evidence type="ECO:0000256" key="1">
    <source>
        <dbReference type="PROSITE-ProRule" id="PRU00176"/>
    </source>
</evidence>
<feature type="compositionally biased region" description="Basic and acidic residues" evidence="2">
    <location>
        <begin position="439"/>
        <end position="453"/>
    </location>
</feature>
<feature type="compositionally biased region" description="Polar residues" evidence="2">
    <location>
        <begin position="71"/>
        <end position="82"/>
    </location>
</feature>
<evidence type="ECO:0000256" key="2">
    <source>
        <dbReference type="SAM" id="MobiDB-lite"/>
    </source>
</evidence>
<evidence type="ECO:0000313" key="4">
    <source>
        <dbReference type="Proteomes" id="UP000050790"/>
    </source>
</evidence>
<dbReference type="PROSITE" id="PS50102">
    <property type="entry name" value="RRM"/>
    <property type="match status" value="2"/>
</dbReference>
<sequence length="735" mass="82585">MGRNKKKQSQTIPLVPTSQNKRTRRKKAKKLKKNLEGTNSIISNMPSIKVNESKKSKKRRFLKEQQQQQQKASVLTNSNVKITNKKRAGFGEASSESDSEPIEADWGSANDHSDNDDEQWQSEENVARSSTNSNDNNEQSDSGSSDNDLEESEEDEDEELSENELNTLIQSQKKPMTKDTSKQKISGPKKIPLKRTHEYVENTPTSAKKMKLVGESKQSIVKPLDKDDGQVSVSYNWTNESIIIEEVKKRAIELSSATLYVSPLPPNHSESMLKSLSPSMVSYRFSIRRNKDIRSFVFLQYVDADTAEAARKAISGRLFAGKTISAQPNRLSFPISDLKLDNINRTQLFVTGFNSSATKNDLIHIFPKGTVDFPLTKDGMTCGYAIVKFVNENVSLEAFSTTHKRLVRGLPIFVNFIFSRSKATDQKQNNENQLKVNKSKNDQSLEKMKEKQLNKLSSSEKTSNIVIQKTKDIGNKEGSNTKVLVQQLPESDSKSSASDESNDESKTDELLVNQTKNKNSTTSKTSVLNDLVSSKMLKVSPKNKSKSEMSKLDDDEDDSDGDDYDDDDDDEEEEEEDDEDEISEYEEDDSGSEEEDDDEGEDNDDDDDDEDDEDEEDLGDTDSDDASEDSDEVVKKDSKQKKTVNNNNDKPSTLKNNSLITSGDEEQASSADSNNSSDEEIDKQLMAVIQAKRNANKSFKSPKNAKRNFDSAKHSGKRFKPQWIRVPETMKAKKK</sequence>
<dbReference type="SUPFAM" id="SSF54928">
    <property type="entry name" value="RNA-binding domain, RBD"/>
    <property type="match status" value="1"/>
</dbReference>
<reference evidence="5" key="1">
    <citation type="submission" date="2023-11" db="UniProtKB">
        <authorList>
            <consortium name="WormBaseParasite"/>
        </authorList>
    </citation>
    <scope>IDENTIFICATION</scope>
</reference>
<dbReference type="WBParaSite" id="SMRG1_1130.1">
    <property type="protein sequence ID" value="SMRG1_1130.1"/>
    <property type="gene ID" value="SMRG1_1130"/>
</dbReference>
<dbReference type="AlphaFoldDB" id="A0AA84Z4B3"/>
<organism evidence="4 5">
    <name type="scientific">Schistosoma margrebowiei</name>
    <dbReference type="NCBI Taxonomy" id="48269"/>
    <lineage>
        <taxon>Eukaryota</taxon>
        <taxon>Metazoa</taxon>
        <taxon>Spiralia</taxon>
        <taxon>Lophotrochozoa</taxon>
        <taxon>Platyhelminthes</taxon>
        <taxon>Trematoda</taxon>
        <taxon>Digenea</taxon>
        <taxon>Strigeidida</taxon>
        <taxon>Schistosomatoidea</taxon>
        <taxon>Schistosomatidae</taxon>
        <taxon>Schistosoma</taxon>
    </lineage>
</organism>
<feature type="compositionally biased region" description="Acidic residues" evidence="2">
    <location>
        <begin position="553"/>
        <end position="631"/>
    </location>
</feature>
<feature type="compositionally biased region" description="Low complexity" evidence="2">
    <location>
        <begin position="513"/>
        <end position="526"/>
    </location>
</feature>
<feature type="compositionally biased region" description="Polar residues" evidence="2">
    <location>
        <begin position="36"/>
        <end position="46"/>
    </location>
</feature>
<dbReference type="Proteomes" id="UP000050790">
    <property type="component" value="Unassembled WGS sequence"/>
</dbReference>
<feature type="domain" description="RRM" evidence="3">
    <location>
        <begin position="346"/>
        <end position="441"/>
    </location>
</feature>
<feature type="region of interest" description="Disordered" evidence="2">
    <location>
        <begin position="486"/>
        <end position="735"/>
    </location>
</feature>
<feature type="compositionally biased region" description="Polar residues" evidence="2">
    <location>
        <begin position="9"/>
        <end position="20"/>
    </location>
</feature>
<dbReference type="InterPro" id="IPR000504">
    <property type="entry name" value="RRM_dom"/>
</dbReference>
<evidence type="ECO:0000259" key="3">
    <source>
        <dbReference type="PROSITE" id="PS50102"/>
    </source>
</evidence>
<protein>
    <recommendedName>
        <fullName evidence="3">RRM domain-containing protein</fullName>
    </recommendedName>
</protein>
<dbReference type="GO" id="GO:0003723">
    <property type="term" value="F:RNA binding"/>
    <property type="evidence" value="ECO:0007669"/>
    <property type="project" value="UniProtKB-UniRule"/>
</dbReference>
<proteinExistence type="predicted"/>
<feature type="compositionally biased region" description="Polar residues" evidence="2">
    <location>
        <begin position="427"/>
        <end position="436"/>
    </location>
</feature>
<feature type="compositionally biased region" description="Basic residues" evidence="2">
    <location>
        <begin position="21"/>
        <end position="32"/>
    </location>
</feature>
<dbReference type="SMART" id="SM00360">
    <property type="entry name" value="RRM"/>
    <property type="match status" value="2"/>
</dbReference>
<feature type="region of interest" description="Disordered" evidence="2">
    <location>
        <begin position="427"/>
        <end position="461"/>
    </location>
</feature>